<feature type="binding site" evidence="6">
    <location>
        <position position="86"/>
    </location>
    <ligand>
        <name>S-adenosyl-L-methionine</name>
        <dbReference type="ChEBI" id="CHEBI:59789"/>
    </ligand>
</feature>
<comment type="similarity">
    <text evidence="1 6">Belongs to the methyltransferase superfamily. RsmH family.</text>
</comment>
<dbReference type="RefSeq" id="WP_094450326.1">
    <property type="nucleotide sequence ID" value="NZ_NMVI01000013.1"/>
</dbReference>
<dbReference type="Pfam" id="PF01795">
    <property type="entry name" value="Methyltransf_5"/>
    <property type="match status" value="1"/>
</dbReference>
<organism evidence="7 8">
    <name type="scientific">Parenemella sanctibonifatiensis</name>
    <dbReference type="NCBI Taxonomy" id="2016505"/>
    <lineage>
        <taxon>Bacteria</taxon>
        <taxon>Bacillati</taxon>
        <taxon>Actinomycetota</taxon>
        <taxon>Actinomycetes</taxon>
        <taxon>Propionibacteriales</taxon>
        <taxon>Propionibacteriaceae</taxon>
        <taxon>Parenemella</taxon>
    </lineage>
</organism>
<dbReference type="HAMAP" id="MF_01007">
    <property type="entry name" value="16SrRNA_methyltr_H"/>
    <property type="match status" value="1"/>
</dbReference>
<feature type="binding site" evidence="6">
    <location>
        <position position="113"/>
    </location>
    <ligand>
        <name>S-adenosyl-L-methionine</name>
        <dbReference type="ChEBI" id="CHEBI:59789"/>
    </ligand>
</feature>
<proteinExistence type="inferred from homology"/>
<reference evidence="7 8" key="1">
    <citation type="submission" date="2017-07" db="EMBL/GenBank/DDBJ databases">
        <title>Draft whole genome sequences of clinical Proprionibacteriaceae strains.</title>
        <authorList>
            <person name="Bernier A.-M."/>
            <person name="Bernard K."/>
            <person name="Domingo M.-C."/>
        </authorList>
    </citation>
    <scope>NUCLEOTIDE SEQUENCE [LARGE SCALE GENOMIC DNA]</scope>
    <source>
        <strain evidence="7 8">NML 160184</strain>
    </source>
</reference>
<evidence type="ECO:0000256" key="2">
    <source>
        <dbReference type="ARBA" id="ARBA00022552"/>
    </source>
</evidence>
<dbReference type="NCBIfam" id="TIGR00006">
    <property type="entry name" value="16S rRNA (cytosine(1402)-N(4))-methyltransferase RsmH"/>
    <property type="match status" value="1"/>
</dbReference>
<dbReference type="Proteomes" id="UP000216533">
    <property type="component" value="Unassembled WGS sequence"/>
</dbReference>
<gene>
    <name evidence="6" type="primary">rsmH</name>
    <name evidence="7" type="ORF">CGZ92_05260</name>
</gene>
<evidence type="ECO:0000256" key="4">
    <source>
        <dbReference type="ARBA" id="ARBA00022679"/>
    </source>
</evidence>
<sequence length="342" mass="37127">MAASDHRSDDVAGCADALLHSAPPESDSAREPGAQHVPVMAQRCLELLAPALTEGNPIYVDATLGLAGHASLVLDSCPRAHLIGIDRDPRALDIAAERLARFGDRVELHQAVYDEIPEVLEGRQVHGILMDLGLSSMQIDRTERGFAYAVDAPLDMRMGEEGPTAADLLNDLGRGELVRLLRRYGDERFADRIVSSVLRVRADHRIERSGELVDIIRGAVPMAAQQGGHPAKKTFQALRIAVNDELAVLERALPAAIDALAPRGRLVVMAYHSGEDRLVKNELRDQAADRAPRGMPIVPPELRARLTLLTKGAERPTDEEVAANPRAASVRLRAAERLEEAA</sequence>
<dbReference type="InterPro" id="IPR002903">
    <property type="entry name" value="RsmH"/>
</dbReference>
<evidence type="ECO:0000313" key="7">
    <source>
        <dbReference type="EMBL" id="OYN88339.1"/>
    </source>
</evidence>
<dbReference type="AlphaFoldDB" id="A0A255E9V7"/>
<feature type="binding site" evidence="6">
    <location>
        <position position="131"/>
    </location>
    <ligand>
        <name>S-adenosyl-L-methionine</name>
        <dbReference type="ChEBI" id="CHEBI:59789"/>
    </ligand>
</feature>
<keyword evidence="6" id="KW-0963">Cytoplasm</keyword>
<comment type="subcellular location">
    <subcellularLocation>
        <location evidence="6">Cytoplasm</location>
    </subcellularLocation>
</comment>
<dbReference type="InterPro" id="IPR029063">
    <property type="entry name" value="SAM-dependent_MTases_sf"/>
</dbReference>
<comment type="function">
    <text evidence="6">Specifically methylates the N4 position of cytidine in position 1402 (C1402) of 16S rRNA.</text>
</comment>
<dbReference type="PANTHER" id="PTHR11265">
    <property type="entry name" value="S-ADENOSYL-METHYLTRANSFERASE MRAW"/>
    <property type="match status" value="1"/>
</dbReference>
<keyword evidence="4 6" id="KW-0808">Transferase</keyword>
<dbReference type="PANTHER" id="PTHR11265:SF0">
    <property type="entry name" value="12S RRNA N4-METHYLCYTIDINE METHYLTRANSFERASE"/>
    <property type="match status" value="1"/>
</dbReference>
<evidence type="ECO:0000313" key="8">
    <source>
        <dbReference type="Proteomes" id="UP000216533"/>
    </source>
</evidence>
<dbReference type="GO" id="GO:0071424">
    <property type="term" value="F:rRNA (cytosine-N4-)-methyltransferase activity"/>
    <property type="evidence" value="ECO:0007669"/>
    <property type="project" value="UniProtKB-UniRule"/>
</dbReference>
<comment type="caution">
    <text evidence="7">The sequence shown here is derived from an EMBL/GenBank/DDBJ whole genome shotgun (WGS) entry which is preliminary data.</text>
</comment>
<dbReference type="SUPFAM" id="SSF81799">
    <property type="entry name" value="Putative methyltransferase TM0872, insert domain"/>
    <property type="match status" value="1"/>
</dbReference>
<feature type="binding site" evidence="6">
    <location>
        <begin position="67"/>
        <end position="69"/>
    </location>
    <ligand>
        <name>S-adenosyl-L-methionine</name>
        <dbReference type="ChEBI" id="CHEBI:59789"/>
    </ligand>
</feature>
<evidence type="ECO:0000256" key="3">
    <source>
        <dbReference type="ARBA" id="ARBA00022603"/>
    </source>
</evidence>
<accession>A0A255E9V7</accession>
<comment type="catalytic activity">
    <reaction evidence="6">
        <text>cytidine(1402) in 16S rRNA + S-adenosyl-L-methionine = N(4)-methylcytidine(1402) in 16S rRNA + S-adenosyl-L-homocysteine + H(+)</text>
        <dbReference type="Rhea" id="RHEA:42928"/>
        <dbReference type="Rhea" id="RHEA-COMP:10286"/>
        <dbReference type="Rhea" id="RHEA-COMP:10287"/>
        <dbReference type="ChEBI" id="CHEBI:15378"/>
        <dbReference type="ChEBI" id="CHEBI:57856"/>
        <dbReference type="ChEBI" id="CHEBI:59789"/>
        <dbReference type="ChEBI" id="CHEBI:74506"/>
        <dbReference type="ChEBI" id="CHEBI:82748"/>
        <dbReference type="EC" id="2.1.1.199"/>
    </reaction>
</comment>
<keyword evidence="2 6" id="KW-0698">rRNA processing</keyword>
<name>A0A255E9V7_9ACTN</name>
<evidence type="ECO:0000256" key="6">
    <source>
        <dbReference type="HAMAP-Rule" id="MF_01007"/>
    </source>
</evidence>
<keyword evidence="5 6" id="KW-0949">S-adenosyl-L-methionine</keyword>
<dbReference type="InterPro" id="IPR023397">
    <property type="entry name" value="SAM-dep_MeTrfase_MraW_recog"/>
</dbReference>
<dbReference type="GO" id="GO:0005737">
    <property type="term" value="C:cytoplasm"/>
    <property type="evidence" value="ECO:0007669"/>
    <property type="project" value="UniProtKB-SubCell"/>
</dbReference>
<dbReference type="EMBL" id="NMVI01000013">
    <property type="protein sequence ID" value="OYN88339.1"/>
    <property type="molecule type" value="Genomic_DNA"/>
</dbReference>
<dbReference type="GO" id="GO:0070475">
    <property type="term" value="P:rRNA base methylation"/>
    <property type="evidence" value="ECO:0007669"/>
    <property type="project" value="UniProtKB-UniRule"/>
</dbReference>
<dbReference type="Gene3D" id="1.10.150.170">
    <property type="entry name" value="Putative methyltransferase TM0872, insert domain"/>
    <property type="match status" value="1"/>
</dbReference>
<dbReference type="PIRSF" id="PIRSF004486">
    <property type="entry name" value="MraW"/>
    <property type="match status" value="1"/>
</dbReference>
<dbReference type="EC" id="2.1.1.199" evidence="6"/>
<evidence type="ECO:0000256" key="1">
    <source>
        <dbReference type="ARBA" id="ARBA00010396"/>
    </source>
</evidence>
<dbReference type="Gene3D" id="3.40.50.150">
    <property type="entry name" value="Vaccinia Virus protein VP39"/>
    <property type="match status" value="1"/>
</dbReference>
<dbReference type="SUPFAM" id="SSF53335">
    <property type="entry name" value="S-adenosyl-L-methionine-dependent methyltransferases"/>
    <property type="match status" value="1"/>
</dbReference>
<feature type="binding site" evidence="6">
    <location>
        <position position="138"/>
    </location>
    <ligand>
        <name>S-adenosyl-L-methionine</name>
        <dbReference type="ChEBI" id="CHEBI:59789"/>
    </ligand>
</feature>
<keyword evidence="3 6" id="KW-0489">Methyltransferase</keyword>
<evidence type="ECO:0000256" key="5">
    <source>
        <dbReference type="ARBA" id="ARBA00022691"/>
    </source>
</evidence>
<protein>
    <recommendedName>
        <fullName evidence="6">Ribosomal RNA small subunit methyltransferase H</fullName>
        <ecNumber evidence="6">2.1.1.199</ecNumber>
    </recommendedName>
    <alternativeName>
        <fullName evidence="6">16S rRNA m(4)C1402 methyltransferase</fullName>
    </alternativeName>
    <alternativeName>
        <fullName evidence="6">rRNA (cytosine-N(4)-)-methyltransferase RsmH</fullName>
    </alternativeName>
</protein>